<dbReference type="GO" id="GO:0008478">
    <property type="term" value="F:pyridoxal kinase activity"/>
    <property type="evidence" value="ECO:0007669"/>
    <property type="project" value="UniProtKB-EC"/>
</dbReference>
<proteinExistence type="inferred from homology"/>
<dbReference type="Proteomes" id="UP000192257">
    <property type="component" value="Unassembled WGS sequence"/>
</dbReference>
<evidence type="ECO:0000256" key="4">
    <source>
        <dbReference type="ARBA" id="ARBA00022741"/>
    </source>
</evidence>
<dbReference type="InterPro" id="IPR013749">
    <property type="entry name" value="PM/HMP-P_kinase-1"/>
</dbReference>
<reference evidence="8 9" key="1">
    <citation type="submission" date="2017-03" db="EMBL/GenBank/DDBJ databases">
        <title>An alternative strategy for trypanosome survival in the mammalian bloodstream revealed through genome and transcriptome analysis of the ubiquitous bovine parasite Trypanosoma (Megatrypanum) theileri.</title>
        <authorList>
            <person name="Kelly S."/>
            <person name="Ivens A."/>
            <person name="Mott A."/>
            <person name="O'Neill E."/>
            <person name="Emms D."/>
            <person name="Macleod O."/>
            <person name="Voorheis P."/>
            <person name="Matthews J."/>
            <person name="Matthews K."/>
            <person name="Carrington M."/>
        </authorList>
    </citation>
    <scope>NUCLEOTIDE SEQUENCE [LARGE SCALE GENOMIC DNA]</scope>
    <source>
        <strain evidence="8">Edinburgh</strain>
    </source>
</reference>
<dbReference type="SUPFAM" id="SSF53613">
    <property type="entry name" value="Ribokinase-like"/>
    <property type="match status" value="1"/>
</dbReference>
<dbReference type="Gene3D" id="3.40.1190.20">
    <property type="match status" value="1"/>
</dbReference>
<dbReference type="EC" id="2.7.1.35" evidence="2"/>
<feature type="domain" description="Pyridoxamine kinase/Phosphomethylpyrimidine kinase" evidence="7">
    <location>
        <begin position="84"/>
        <end position="270"/>
    </location>
</feature>
<protein>
    <recommendedName>
        <fullName evidence="2">pyridoxal kinase</fullName>
        <ecNumber evidence="2">2.7.1.35</ecNumber>
    </recommendedName>
</protein>
<dbReference type="Pfam" id="PF08543">
    <property type="entry name" value="Phos_pyr_kin"/>
    <property type="match status" value="1"/>
</dbReference>
<evidence type="ECO:0000256" key="1">
    <source>
        <dbReference type="ARBA" id="ARBA00008805"/>
    </source>
</evidence>
<sequence length="307" mass="34310">MQGEKTILSIQSFVTHGYVGNKAATFPLQLHGFDVDAINTVSVSNHSGYPIIRGHRMDLQEYETLMEGIRANNFLSSYRYLLTGYINNPEIILKVSETLKELRALREKEGKEVTFFCDTVMGDDGIMYCKPEVIEAYRELIKFADIATPNYYEAGLLSGINITDMESAIKCVDWFHAQGTKTVIIKSFRTKEEPTQLQFLISSIKIQNDDNNKVPATPRRWTGIVPYHEGRYTGTGDLFAASLLAFSHDHPLEIAVGKAMAVLQDTILETRKEGGDGNSSLASRELRVTKSPNILLNPVTVVVVKPM</sequence>
<keyword evidence="9" id="KW-1185">Reference proteome</keyword>
<evidence type="ECO:0000313" key="8">
    <source>
        <dbReference type="EMBL" id="ORC90941.1"/>
    </source>
</evidence>
<keyword evidence="6" id="KW-0067">ATP-binding</keyword>
<dbReference type="PANTHER" id="PTHR10534">
    <property type="entry name" value="PYRIDOXAL KINASE"/>
    <property type="match status" value="1"/>
</dbReference>
<organism evidence="8 9">
    <name type="scientific">Trypanosoma theileri</name>
    <dbReference type="NCBI Taxonomy" id="67003"/>
    <lineage>
        <taxon>Eukaryota</taxon>
        <taxon>Discoba</taxon>
        <taxon>Euglenozoa</taxon>
        <taxon>Kinetoplastea</taxon>
        <taxon>Metakinetoplastina</taxon>
        <taxon>Trypanosomatida</taxon>
        <taxon>Trypanosomatidae</taxon>
        <taxon>Trypanosoma</taxon>
    </lineage>
</organism>
<evidence type="ECO:0000256" key="6">
    <source>
        <dbReference type="ARBA" id="ARBA00022840"/>
    </source>
</evidence>
<comment type="caution">
    <text evidence="8">The sequence shown here is derived from an EMBL/GenBank/DDBJ whole genome shotgun (WGS) entry which is preliminary data.</text>
</comment>
<evidence type="ECO:0000313" key="9">
    <source>
        <dbReference type="Proteomes" id="UP000192257"/>
    </source>
</evidence>
<keyword evidence="3" id="KW-0808">Transferase</keyword>
<accession>A0A1X0P263</accession>
<name>A0A1X0P263_9TRYP</name>
<dbReference type="OrthoDB" id="3689at2759"/>
<gene>
    <name evidence="8" type="ORF">TM35_000073650</name>
</gene>
<dbReference type="AlphaFoldDB" id="A0A1X0P263"/>
<dbReference type="VEuPathDB" id="TriTrypDB:TM35_000073650"/>
<dbReference type="CDD" id="cd01173">
    <property type="entry name" value="pyridoxal_pyridoxamine_kinase"/>
    <property type="match status" value="1"/>
</dbReference>
<dbReference type="EMBL" id="NBCO01000007">
    <property type="protein sequence ID" value="ORC90941.1"/>
    <property type="molecule type" value="Genomic_DNA"/>
</dbReference>
<dbReference type="InterPro" id="IPR004625">
    <property type="entry name" value="PyrdxlKinase"/>
</dbReference>
<evidence type="ECO:0000256" key="5">
    <source>
        <dbReference type="ARBA" id="ARBA00022777"/>
    </source>
</evidence>
<dbReference type="InterPro" id="IPR029056">
    <property type="entry name" value="Ribokinase-like"/>
</dbReference>
<evidence type="ECO:0000259" key="7">
    <source>
        <dbReference type="Pfam" id="PF08543"/>
    </source>
</evidence>
<dbReference type="PANTHER" id="PTHR10534:SF2">
    <property type="entry name" value="PYRIDOXAL KINASE"/>
    <property type="match status" value="1"/>
</dbReference>
<dbReference type="GO" id="GO:0005829">
    <property type="term" value="C:cytosol"/>
    <property type="evidence" value="ECO:0007669"/>
    <property type="project" value="TreeGrafter"/>
</dbReference>
<keyword evidence="5 8" id="KW-0418">Kinase</keyword>
<dbReference type="GO" id="GO:0005524">
    <property type="term" value="F:ATP binding"/>
    <property type="evidence" value="ECO:0007669"/>
    <property type="project" value="UniProtKB-KW"/>
</dbReference>
<comment type="similarity">
    <text evidence="1">Belongs to the pyridoxine kinase family.</text>
</comment>
<evidence type="ECO:0000256" key="3">
    <source>
        <dbReference type="ARBA" id="ARBA00022679"/>
    </source>
</evidence>
<evidence type="ECO:0000256" key="2">
    <source>
        <dbReference type="ARBA" id="ARBA00012104"/>
    </source>
</evidence>
<dbReference type="GeneID" id="39983591"/>
<dbReference type="NCBIfam" id="TIGR00687">
    <property type="entry name" value="pyridox_kin"/>
    <property type="match status" value="1"/>
</dbReference>
<dbReference type="RefSeq" id="XP_028885007.1">
    <property type="nucleotide sequence ID" value="XM_029023811.1"/>
</dbReference>
<dbReference type="GO" id="GO:0009443">
    <property type="term" value="P:pyridoxal 5'-phosphate salvage"/>
    <property type="evidence" value="ECO:0007669"/>
    <property type="project" value="InterPro"/>
</dbReference>
<dbReference type="STRING" id="67003.A0A1X0P263"/>
<keyword evidence="4" id="KW-0547">Nucleotide-binding</keyword>